<dbReference type="AlphaFoldDB" id="C8W2L3"/>
<dbReference type="CDD" id="cd02070">
    <property type="entry name" value="corrinoid_protein_B12-BD"/>
    <property type="match status" value="1"/>
</dbReference>
<evidence type="ECO:0000256" key="18">
    <source>
        <dbReference type="ARBA" id="ARBA00031040"/>
    </source>
</evidence>
<dbReference type="STRING" id="485916.Dtox_2941"/>
<evidence type="ECO:0000256" key="12">
    <source>
        <dbReference type="ARBA" id="ARBA00022691"/>
    </source>
</evidence>
<dbReference type="Gene3D" id="3.20.20.20">
    <property type="entry name" value="Dihydropteroate synthase-like"/>
    <property type="match status" value="1"/>
</dbReference>
<dbReference type="GO" id="GO:0050667">
    <property type="term" value="P:homocysteine metabolic process"/>
    <property type="evidence" value="ECO:0007669"/>
    <property type="project" value="TreeGrafter"/>
</dbReference>
<comment type="cofactor">
    <cofactor evidence="2 19">
        <name>Zn(2+)</name>
        <dbReference type="ChEBI" id="CHEBI:29105"/>
    </cofactor>
</comment>
<dbReference type="Pfam" id="PF02607">
    <property type="entry name" value="B12-binding_2"/>
    <property type="match status" value="1"/>
</dbReference>
<dbReference type="InterPro" id="IPR003759">
    <property type="entry name" value="Cbl-bd_cap"/>
</dbReference>
<dbReference type="SUPFAM" id="SSF52242">
    <property type="entry name" value="Cobalamin (vitamin B12)-binding domain"/>
    <property type="match status" value="1"/>
</dbReference>
<evidence type="ECO:0000313" key="25">
    <source>
        <dbReference type="Proteomes" id="UP000002217"/>
    </source>
</evidence>
<evidence type="ECO:0000256" key="15">
    <source>
        <dbReference type="ARBA" id="ARBA00023167"/>
    </source>
</evidence>
<dbReference type="PROSITE" id="PS50970">
    <property type="entry name" value="HCY"/>
    <property type="match status" value="1"/>
</dbReference>
<evidence type="ECO:0000256" key="7">
    <source>
        <dbReference type="ARBA" id="ARBA00013998"/>
    </source>
</evidence>
<keyword evidence="16" id="KW-0170">Cobalt</keyword>
<evidence type="ECO:0000256" key="6">
    <source>
        <dbReference type="ARBA" id="ARBA00012032"/>
    </source>
</evidence>
<dbReference type="SUPFAM" id="SSF47644">
    <property type="entry name" value="Methionine synthase domain"/>
    <property type="match status" value="1"/>
</dbReference>
<dbReference type="InterPro" id="IPR036594">
    <property type="entry name" value="Meth_synthase_dom"/>
</dbReference>
<dbReference type="InterPro" id="IPR011005">
    <property type="entry name" value="Dihydropteroate_synth-like_sf"/>
</dbReference>
<dbReference type="Gene3D" id="1.10.1240.10">
    <property type="entry name" value="Methionine synthase domain"/>
    <property type="match status" value="1"/>
</dbReference>
<dbReference type="UniPathway" id="UPA00051">
    <property type="reaction ID" value="UER00081"/>
</dbReference>
<dbReference type="GO" id="GO:0046872">
    <property type="term" value="F:metal ion binding"/>
    <property type="evidence" value="ECO:0007669"/>
    <property type="project" value="UniProtKB-KW"/>
</dbReference>
<dbReference type="Pfam" id="PF00809">
    <property type="entry name" value="Pterin_bind"/>
    <property type="match status" value="1"/>
</dbReference>
<evidence type="ECO:0000256" key="16">
    <source>
        <dbReference type="ARBA" id="ARBA00023285"/>
    </source>
</evidence>
<evidence type="ECO:0000256" key="9">
    <source>
        <dbReference type="ARBA" id="ARBA00022605"/>
    </source>
</evidence>
<evidence type="ECO:0000259" key="20">
    <source>
        <dbReference type="PROSITE" id="PS50970"/>
    </source>
</evidence>
<name>C8W2L3_DESAS</name>
<evidence type="ECO:0000256" key="11">
    <source>
        <dbReference type="ARBA" id="ARBA00022679"/>
    </source>
</evidence>
<organism evidence="24 25">
    <name type="scientific">Desulfofarcimen acetoxidans (strain ATCC 49208 / DSM 771 / KCTC 5769 / VKM B-1644 / 5575)</name>
    <name type="common">Desulfotomaculum acetoxidans</name>
    <dbReference type="NCBI Taxonomy" id="485916"/>
    <lineage>
        <taxon>Bacteria</taxon>
        <taxon>Bacillati</taxon>
        <taxon>Bacillota</taxon>
        <taxon>Clostridia</taxon>
        <taxon>Eubacteriales</taxon>
        <taxon>Peptococcaceae</taxon>
        <taxon>Desulfofarcimen</taxon>
    </lineage>
</organism>
<dbReference type="InterPro" id="IPR036589">
    <property type="entry name" value="HCY_dom_sf"/>
</dbReference>
<dbReference type="RefSeq" id="WP_015758389.1">
    <property type="nucleotide sequence ID" value="NC_013216.1"/>
</dbReference>
<dbReference type="GO" id="GO:0046653">
    <property type="term" value="P:tetrahydrofolate metabolic process"/>
    <property type="evidence" value="ECO:0007669"/>
    <property type="project" value="TreeGrafter"/>
</dbReference>
<keyword evidence="14 19" id="KW-0862">Zinc</keyword>
<dbReference type="InterPro" id="IPR006158">
    <property type="entry name" value="Cobalamin-bd"/>
</dbReference>
<dbReference type="GO" id="GO:0032259">
    <property type="term" value="P:methylation"/>
    <property type="evidence" value="ECO:0007669"/>
    <property type="project" value="UniProtKB-KW"/>
</dbReference>
<comment type="pathway">
    <text evidence="4">Amino-acid biosynthesis; L-methionine biosynthesis via de novo pathway; L-methionine from L-homocysteine (MetH route): step 1/1.</text>
</comment>
<dbReference type="eggNOG" id="COG1410">
    <property type="taxonomic scope" value="Bacteria"/>
</dbReference>
<evidence type="ECO:0000256" key="5">
    <source>
        <dbReference type="ARBA" id="ARBA00010398"/>
    </source>
</evidence>
<dbReference type="PIRSF" id="PIRSF037472">
    <property type="entry name" value="DHPS_mtfrase"/>
    <property type="match status" value="1"/>
</dbReference>
<keyword evidence="9" id="KW-0028">Amino-acid biosynthesis</keyword>
<dbReference type="PROSITE" id="PS51337">
    <property type="entry name" value="B12_BINDING_NTER"/>
    <property type="match status" value="1"/>
</dbReference>
<comment type="similarity">
    <text evidence="5">Belongs to the vitamin-B12 dependent methionine synthase family.</text>
</comment>
<comment type="cofactor">
    <cofactor evidence="3">
        <name>methylcob(III)alamin</name>
        <dbReference type="ChEBI" id="CHEBI:28115"/>
    </cofactor>
</comment>
<dbReference type="PANTHER" id="PTHR45833:SF1">
    <property type="entry name" value="METHIONINE SYNTHASE"/>
    <property type="match status" value="1"/>
</dbReference>
<feature type="domain" description="Hcy-binding" evidence="20">
    <location>
        <begin position="1"/>
        <end position="286"/>
    </location>
</feature>
<sequence length="801" mass="85944">MRFIDKLAEKILVFDGAMGTMLQAAGLRAGECPELINLKNPETVKNIHRQYVKAGADIVETNTFGGSRLKLLEYGLADKVAEINASAVRLAKESADGQALVALSVGPTGKLMFPNGPLTFDEAHHVFSEQISAGAAAGADMICIETMSDLGEIRAALLAAKDAAPGVPVICSMTFEPNKRTLMGTDPVAAVITLQALGADIIGANCSGGPGELLEVIEEMARYARVPLIVQPNAGMPMLEGDRTVFPLSAAEMGEYVPKLAAAGASLIGGCCGTSPEYIRVIKERSTGLKPLPRNITPVTAITSARQTLFIGSGHPVRIVGERINPTGRKELSEQLRKGDMSLILREAVEQVERGANLLDVNMGLPEIDEAALMEKAVNSLQKVISVPLQLDSTDPKVLEAGLKAYHGKAIINSVNGKEESLKTILPLAKRYGACILGLALDDKGIPKTSEGRLAAAEKIMQRALALGIPKEDIIIDSLVLTASAQQDTALACVECTRLVKEELGLSALLGVTNISYGLPNRSLIDNTFLAMCLAGGVDVVIFNVENQDMVNTVRASEVLTARDKHSRNYINLFAAGEAQGAVLEEQAVEEDRKPADCLYRDIINGFKENTVPLLEEVLKQGMMPLQIVDDLLVPALDEVGGKYDRGEFFLPQLMQSAEVVQAAFARLKQELKVAGDSGKGTVLLATVKGDIHDIGKNIVKVLLENYGYEVVDMGKDVPPEEIVRAAKEKDIRLIGLSALMTTTVVFMKETIDLLRQEKPDCKVVVGGAVLNEKYAENIRADFYARDAREGVAVAREVFGR</sequence>
<evidence type="ECO:0000256" key="4">
    <source>
        <dbReference type="ARBA" id="ARBA00005178"/>
    </source>
</evidence>
<feature type="binding site" evidence="19">
    <location>
        <position position="271"/>
    </location>
    <ligand>
        <name>Zn(2+)</name>
        <dbReference type="ChEBI" id="CHEBI:29105"/>
    </ligand>
</feature>
<feature type="domain" description="B12-binding" evidence="22">
    <location>
        <begin position="680"/>
        <end position="801"/>
    </location>
</feature>
<dbReference type="GO" id="GO:0031419">
    <property type="term" value="F:cobalamin binding"/>
    <property type="evidence" value="ECO:0007669"/>
    <property type="project" value="UniProtKB-KW"/>
</dbReference>
<evidence type="ECO:0000259" key="23">
    <source>
        <dbReference type="PROSITE" id="PS51337"/>
    </source>
</evidence>
<dbReference type="InterPro" id="IPR036724">
    <property type="entry name" value="Cobalamin-bd_sf"/>
</dbReference>
<dbReference type="SUPFAM" id="SSF51717">
    <property type="entry name" value="Dihydropteroate synthetase-like"/>
    <property type="match status" value="1"/>
</dbReference>
<comment type="function">
    <text evidence="17">Catalyzes the transfer of a methyl group from methyl-cobalamin to homocysteine, yielding enzyme-bound cob(I)alamin and methionine. Subsequently, remethylates the cofactor using methyltetrahydrofolate.</text>
</comment>
<evidence type="ECO:0000259" key="22">
    <source>
        <dbReference type="PROSITE" id="PS51332"/>
    </source>
</evidence>
<keyword evidence="13 19" id="KW-0479">Metal-binding</keyword>
<gene>
    <name evidence="24" type="ordered locus">Dtox_2941</name>
</gene>
<dbReference type="InterPro" id="IPR050554">
    <property type="entry name" value="Met_Synthase/Corrinoid"/>
</dbReference>
<keyword evidence="12" id="KW-0949">S-adenosyl-L-methionine</keyword>
<evidence type="ECO:0000256" key="17">
    <source>
        <dbReference type="ARBA" id="ARBA00025552"/>
    </source>
</evidence>
<dbReference type="InterPro" id="IPR003726">
    <property type="entry name" value="HCY_dom"/>
</dbReference>
<evidence type="ECO:0000256" key="19">
    <source>
        <dbReference type="PROSITE-ProRule" id="PRU00333"/>
    </source>
</evidence>
<feature type="domain" description="Pterin-binding" evidence="21">
    <location>
        <begin position="317"/>
        <end position="561"/>
    </location>
</feature>
<feature type="domain" description="B12-binding N-terminal" evidence="23">
    <location>
        <begin position="586"/>
        <end position="680"/>
    </location>
</feature>
<dbReference type="Gene3D" id="3.40.50.280">
    <property type="entry name" value="Cobalamin-binding domain"/>
    <property type="match status" value="1"/>
</dbReference>
<feature type="binding site" evidence="19">
    <location>
        <position position="272"/>
    </location>
    <ligand>
        <name>Zn(2+)</name>
        <dbReference type="ChEBI" id="CHEBI:29105"/>
    </ligand>
</feature>
<accession>C8W2L3</accession>
<keyword evidence="25" id="KW-1185">Reference proteome</keyword>
<dbReference type="Proteomes" id="UP000002217">
    <property type="component" value="Chromosome"/>
</dbReference>
<dbReference type="SUPFAM" id="SSF82282">
    <property type="entry name" value="Homocysteine S-methyltransferase"/>
    <property type="match status" value="1"/>
</dbReference>
<comment type="catalytic activity">
    <reaction evidence="1">
        <text>(6S)-5-methyl-5,6,7,8-tetrahydrofolate + L-homocysteine = (6S)-5,6,7,8-tetrahydrofolate + L-methionine</text>
        <dbReference type="Rhea" id="RHEA:11172"/>
        <dbReference type="ChEBI" id="CHEBI:18608"/>
        <dbReference type="ChEBI" id="CHEBI:57453"/>
        <dbReference type="ChEBI" id="CHEBI:57844"/>
        <dbReference type="ChEBI" id="CHEBI:58199"/>
        <dbReference type="EC" id="2.1.1.13"/>
    </reaction>
</comment>
<reference evidence="24 25" key="1">
    <citation type="journal article" date="2009" name="Stand. Genomic Sci.">
        <title>Complete genome sequence of Desulfotomaculum acetoxidans type strain (5575).</title>
        <authorList>
            <person name="Spring S."/>
            <person name="Lapidus A."/>
            <person name="Schroder M."/>
            <person name="Gleim D."/>
            <person name="Sims D."/>
            <person name="Meincke L."/>
            <person name="Glavina Del Rio T."/>
            <person name="Tice H."/>
            <person name="Copeland A."/>
            <person name="Cheng J.F."/>
            <person name="Lucas S."/>
            <person name="Chen F."/>
            <person name="Nolan M."/>
            <person name="Bruce D."/>
            <person name="Goodwin L."/>
            <person name="Pitluck S."/>
            <person name="Ivanova N."/>
            <person name="Mavromatis K."/>
            <person name="Mikhailova N."/>
            <person name="Pati A."/>
            <person name="Chen A."/>
            <person name="Palaniappan K."/>
            <person name="Land M."/>
            <person name="Hauser L."/>
            <person name="Chang Y.J."/>
            <person name="Jeffries C.D."/>
            <person name="Chain P."/>
            <person name="Saunders E."/>
            <person name="Brettin T."/>
            <person name="Detter J.C."/>
            <person name="Goker M."/>
            <person name="Bristow J."/>
            <person name="Eisen J.A."/>
            <person name="Markowitz V."/>
            <person name="Hugenholtz P."/>
            <person name="Kyrpides N.C."/>
            <person name="Klenk H.P."/>
            <person name="Han C."/>
        </authorList>
    </citation>
    <scope>NUCLEOTIDE SEQUENCE [LARGE SCALE GENOMIC DNA]</scope>
    <source>
        <strain evidence="25">ATCC 49208 / DSM 771 / VKM B-1644</strain>
    </source>
</reference>
<proteinExistence type="inferred from homology"/>
<dbReference type="Pfam" id="PF02310">
    <property type="entry name" value="B12-binding"/>
    <property type="match status" value="1"/>
</dbReference>
<dbReference type="OrthoDB" id="9803687at2"/>
<keyword evidence="10" id="KW-0846">Cobalamin</keyword>
<dbReference type="eggNOG" id="COG0646">
    <property type="taxonomic scope" value="Bacteria"/>
</dbReference>
<evidence type="ECO:0000256" key="2">
    <source>
        <dbReference type="ARBA" id="ARBA00001947"/>
    </source>
</evidence>
<dbReference type="GO" id="GO:0008705">
    <property type="term" value="F:methionine synthase activity"/>
    <property type="evidence" value="ECO:0007669"/>
    <property type="project" value="UniProtKB-EC"/>
</dbReference>
<keyword evidence="8 19" id="KW-0489">Methyltransferase</keyword>
<dbReference type="InterPro" id="IPR017215">
    <property type="entry name" value="MetH_bac"/>
</dbReference>
<dbReference type="HOGENOM" id="CLU_004914_0_2_9"/>
<dbReference type="Gene3D" id="3.20.20.330">
    <property type="entry name" value="Homocysteine-binding-like domain"/>
    <property type="match status" value="1"/>
</dbReference>
<keyword evidence="11 19" id="KW-0808">Transferase</keyword>
<feature type="binding site" evidence="19">
    <location>
        <position position="206"/>
    </location>
    <ligand>
        <name>Zn(2+)</name>
        <dbReference type="ChEBI" id="CHEBI:29105"/>
    </ligand>
</feature>
<evidence type="ECO:0000256" key="1">
    <source>
        <dbReference type="ARBA" id="ARBA00001700"/>
    </source>
</evidence>
<evidence type="ECO:0000256" key="8">
    <source>
        <dbReference type="ARBA" id="ARBA00022603"/>
    </source>
</evidence>
<dbReference type="EMBL" id="CP001720">
    <property type="protein sequence ID" value="ACV63697.1"/>
    <property type="molecule type" value="Genomic_DNA"/>
</dbReference>
<dbReference type="PROSITE" id="PS50972">
    <property type="entry name" value="PTERIN_BINDING"/>
    <property type="match status" value="1"/>
</dbReference>
<dbReference type="NCBIfam" id="NF005719">
    <property type="entry name" value="PRK07535.1"/>
    <property type="match status" value="1"/>
</dbReference>
<dbReference type="Pfam" id="PF02574">
    <property type="entry name" value="S-methyl_trans"/>
    <property type="match status" value="1"/>
</dbReference>
<dbReference type="PANTHER" id="PTHR45833">
    <property type="entry name" value="METHIONINE SYNTHASE"/>
    <property type="match status" value="1"/>
</dbReference>
<dbReference type="EC" id="2.1.1.13" evidence="6"/>
<dbReference type="PROSITE" id="PS51332">
    <property type="entry name" value="B12_BINDING"/>
    <property type="match status" value="1"/>
</dbReference>
<keyword evidence="15" id="KW-0486">Methionine biosynthesis</keyword>
<evidence type="ECO:0000256" key="3">
    <source>
        <dbReference type="ARBA" id="ARBA00001956"/>
    </source>
</evidence>
<evidence type="ECO:0000256" key="14">
    <source>
        <dbReference type="ARBA" id="ARBA00022833"/>
    </source>
</evidence>
<dbReference type="GO" id="GO:0005829">
    <property type="term" value="C:cytosol"/>
    <property type="evidence" value="ECO:0007669"/>
    <property type="project" value="TreeGrafter"/>
</dbReference>
<dbReference type="InterPro" id="IPR000489">
    <property type="entry name" value="Pterin-binding_dom"/>
</dbReference>
<dbReference type="KEGG" id="dae:Dtox_2941"/>
<evidence type="ECO:0000256" key="10">
    <source>
        <dbReference type="ARBA" id="ARBA00022628"/>
    </source>
</evidence>
<dbReference type="SMART" id="SM01018">
    <property type="entry name" value="B12-binding_2"/>
    <property type="match status" value="1"/>
</dbReference>
<protein>
    <recommendedName>
        <fullName evidence="7">Methionine synthase</fullName>
        <ecNumber evidence="6">2.1.1.13</ecNumber>
    </recommendedName>
    <alternativeName>
        <fullName evidence="18">5-methyltetrahydrofolate--homocysteine methyltransferase</fullName>
    </alternativeName>
</protein>
<evidence type="ECO:0000259" key="21">
    <source>
        <dbReference type="PROSITE" id="PS50972"/>
    </source>
</evidence>
<evidence type="ECO:0000313" key="24">
    <source>
        <dbReference type="EMBL" id="ACV63697.1"/>
    </source>
</evidence>
<evidence type="ECO:0000256" key="13">
    <source>
        <dbReference type="ARBA" id="ARBA00022723"/>
    </source>
</evidence>